<accession>A0A2I1F9D2</accession>
<comment type="caution">
    <text evidence="1">The sequence shown here is derived from an EMBL/GenBank/DDBJ whole genome shotgun (WGS) entry which is preliminary data.</text>
</comment>
<sequence>VKVSIVLEELGIPYKVRVIFIKDDEHKQLFLINLSGKCPVEKRPVSEIGHVFESVIMIYLCEHYDPEKKLLPKDPVIQWVNIFFFFTQ</sequence>
<evidence type="ECO:0000313" key="1">
    <source>
        <dbReference type="EMBL" id="PKC59943.1"/>
    </source>
</evidence>
<dbReference type="Proteomes" id="UP000232688">
    <property type="component" value="Unassembled WGS sequence"/>
</dbReference>
<proteinExistence type="predicted"/>
<protein>
    <submittedName>
        <fullName evidence="1">Uncharacterized protein</fullName>
    </submittedName>
</protein>
<dbReference type="SUPFAM" id="SSF52833">
    <property type="entry name" value="Thioredoxin-like"/>
    <property type="match status" value="1"/>
</dbReference>
<dbReference type="VEuPathDB" id="FungiDB:RhiirA1_491694"/>
<dbReference type="AlphaFoldDB" id="A0A2I1F9D2"/>
<dbReference type="EMBL" id="LLXH01001230">
    <property type="protein sequence ID" value="PKC59943.1"/>
    <property type="molecule type" value="Genomic_DNA"/>
</dbReference>
<gene>
    <name evidence="1" type="ORF">RhiirA1_491694</name>
</gene>
<organism evidence="1 2">
    <name type="scientific">Rhizophagus irregularis</name>
    <dbReference type="NCBI Taxonomy" id="588596"/>
    <lineage>
        <taxon>Eukaryota</taxon>
        <taxon>Fungi</taxon>
        <taxon>Fungi incertae sedis</taxon>
        <taxon>Mucoromycota</taxon>
        <taxon>Glomeromycotina</taxon>
        <taxon>Glomeromycetes</taxon>
        <taxon>Glomerales</taxon>
        <taxon>Glomeraceae</taxon>
        <taxon>Rhizophagus</taxon>
    </lineage>
</organism>
<dbReference type="InterPro" id="IPR036249">
    <property type="entry name" value="Thioredoxin-like_sf"/>
</dbReference>
<dbReference type="PANTHER" id="PTHR44051">
    <property type="entry name" value="GLUTATHIONE S-TRANSFERASE-RELATED"/>
    <property type="match status" value="1"/>
</dbReference>
<evidence type="ECO:0000313" key="2">
    <source>
        <dbReference type="Proteomes" id="UP000232688"/>
    </source>
</evidence>
<name>A0A2I1F9D2_9GLOM</name>
<feature type="non-terminal residue" evidence="1">
    <location>
        <position position="1"/>
    </location>
</feature>
<reference evidence="1 2" key="2">
    <citation type="submission" date="2017-10" db="EMBL/GenBank/DDBJ databases">
        <title>Genome analyses suggest a sexual origin of heterokaryosis in a supposedly ancient asexual fungus.</title>
        <authorList>
            <person name="Corradi N."/>
            <person name="Sedzielewska K."/>
            <person name="Noel J."/>
            <person name="Charron P."/>
            <person name="Farinelli L."/>
            <person name="Marton T."/>
            <person name="Kruger M."/>
            <person name="Pelin A."/>
            <person name="Brachmann A."/>
            <person name="Corradi N."/>
        </authorList>
    </citation>
    <scope>NUCLEOTIDE SEQUENCE [LARGE SCALE GENOMIC DNA]</scope>
    <source>
        <strain evidence="1 2">A1</strain>
    </source>
</reference>
<dbReference type="OrthoDB" id="422574at2759"/>
<dbReference type="PANTHER" id="PTHR44051:SF8">
    <property type="entry name" value="GLUTATHIONE S-TRANSFERASE GSTA"/>
    <property type="match status" value="1"/>
</dbReference>
<dbReference type="Gene3D" id="3.40.30.10">
    <property type="entry name" value="Glutaredoxin"/>
    <property type="match status" value="1"/>
</dbReference>
<reference evidence="1 2" key="1">
    <citation type="submission" date="2017-10" db="EMBL/GenBank/DDBJ databases">
        <title>Extensive intraspecific genome diversity in a model arbuscular mycorrhizal fungus.</title>
        <authorList>
            <person name="Chen E.C.H."/>
            <person name="Morin E."/>
            <person name="Baudet D."/>
            <person name="Noel J."/>
            <person name="Ndikumana S."/>
            <person name="Charron P."/>
            <person name="St-Onge C."/>
            <person name="Giorgi J."/>
            <person name="Grigoriev I.V."/>
            <person name="Roux C."/>
            <person name="Martin F.M."/>
            <person name="Corradi N."/>
        </authorList>
    </citation>
    <scope>NUCLEOTIDE SEQUENCE [LARGE SCALE GENOMIC DNA]</scope>
    <source>
        <strain evidence="1 2">A1</strain>
    </source>
</reference>